<accession>A0ABP3NU83</accession>
<evidence type="ECO:0000256" key="1">
    <source>
        <dbReference type="SAM" id="Phobius"/>
    </source>
</evidence>
<comment type="caution">
    <text evidence="2">The sequence shown here is derived from an EMBL/GenBank/DDBJ whole genome shotgun (WGS) entry which is preliminary data.</text>
</comment>
<evidence type="ECO:0008006" key="4">
    <source>
        <dbReference type="Google" id="ProtNLM"/>
    </source>
</evidence>
<protein>
    <recommendedName>
        <fullName evidence="4">Integral membrane protein</fullName>
    </recommendedName>
</protein>
<dbReference type="EMBL" id="BAAAGS010000062">
    <property type="protein sequence ID" value="GAA0553801.1"/>
    <property type="molecule type" value="Genomic_DNA"/>
</dbReference>
<sequence>MGVRGWLSAPHRWDGSPTIARELSGLDRGFTGFGAPATGGNLVVVSKSNSQRWRQVVVWLHVLASVGWMSLALVLFTLLVVSFTSGDPGVRISATSMAHVVDMRLLAPLANAAAFTGFMLAASTAWGFFRHWWVLAKFGITLVQLYAGIFILSDALQASVEAARAGLPTPPMSQLVGTALMASAIAFQTWLSVAKPWRRTPWAGKEKPSLAPNRVFAATVAAVLADIATGIVLGFPSPLCQLVVLTIRLVARRRPERSRQRVGIQPV</sequence>
<evidence type="ECO:0000313" key="2">
    <source>
        <dbReference type="EMBL" id="GAA0553801.1"/>
    </source>
</evidence>
<reference evidence="3" key="1">
    <citation type="journal article" date="2019" name="Int. J. Syst. Evol. Microbiol.">
        <title>The Global Catalogue of Microorganisms (GCM) 10K type strain sequencing project: providing services to taxonomists for standard genome sequencing and annotation.</title>
        <authorList>
            <consortium name="The Broad Institute Genomics Platform"/>
            <consortium name="The Broad Institute Genome Sequencing Center for Infectious Disease"/>
            <person name="Wu L."/>
            <person name="Ma J."/>
        </authorList>
    </citation>
    <scope>NUCLEOTIDE SEQUENCE [LARGE SCALE GENOMIC DNA]</scope>
    <source>
        <strain evidence="3">JCM 10303</strain>
    </source>
</reference>
<feature type="transmembrane region" description="Helical" evidence="1">
    <location>
        <begin position="56"/>
        <end position="83"/>
    </location>
</feature>
<keyword evidence="3" id="KW-1185">Reference proteome</keyword>
<dbReference type="Proteomes" id="UP001500729">
    <property type="component" value="Unassembled WGS sequence"/>
</dbReference>
<keyword evidence="1" id="KW-0812">Transmembrane</keyword>
<feature type="transmembrane region" description="Helical" evidence="1">
    <location>
        <begin position="215"/>
        <end position="235"/>
    </location>
</feature>
<organism evidence="2 3">
    <name type="scientific">Saccharopolyspora erythraea</name>
    <name type="common">Streptomyces erythraeus</name>
    <dbReference type="NCBI Taxonomy" id="1836"/>
    <lineage>
        <taxon>Bacteria</taxon>
        <taxon>Bacillati</taxon>
        <taxon>Actinomycetota</taxon>
        <taxon>Actinomycetes</taxon>
        <taxon>Pseudonocardiales</taxon>
        <taxon>Pseudonocardiaceae</taxon>
        <taxon>Saccharopolyspora</taxon>
    </lineage>
</organism>
<feature type="transmembrane region" description="Helical" evidence="1">
    <location>
        <begin position="134"/>
        <end position="152"/>
    </location>
</feature>
<name>A0ABP3NU83_SACER</name>
<keyword evidence="1" id="KW-1133">Transmembrane helix</keyword>
<keyword evidence="1" id="KW-0472">Membrane</keyword>
<feature type="transmembrane region" description="Helical" evidence="1">
    <location>
        <begin position="172"/>
        <end position="194"/>
    </location>
</feature>
<evidence type="ECO:0000313" key="3">
    <source>
        <dbReference type="Proteomes" id="UP001500729"/>
    </source>
</evidence>
<gene>
    <name evidence="2" type="ORF">GCM10009533_59750</name>
</gene>
<proteinExistence type="predicted"/>
<feature type="transmembrane region" description="Helical" evidence="1">
    <location>
        <begin position="103"/>
        <end position="122"/>
    </location>
</feature>